<evidence type="ECO:0000313" key="2">
    <source>
        <dbReference type="EMBL" id="KAF4504521.1"/>
    </source>
</evidence>
<comment type="caution">
    <text evidence="2">The sequence shown here is derived from an EMBL/GenBank/DDBJ whole genome shotgun (WGS) entry which is preliminary data.</text>
</comment>
<proteinExistence type="predicted"/>
<evidence type="ECO:0000313" key="3">
    <source>
        <dbReference type="Proteomes" id="UP000557566"/>
    </source>
</evidence>
<name>A0A8H4PK25_9HYPO</name>
<feature type="compositionally biased region" description="Basic residues" evidence="1">
    <location>
        <begin position="235"/>
        <end position="252"/>
    </location>
</feature>
<accession>A0A8H4PK25</accession>
<dbReference type="AlphaFoldDB" id="A0A8H4PK25"/>
<sequence length="252" mass="29377">MEDNVANGSVFIALQYLYTENGRNKYHWGIFVTYRNAPKGMLHHATDVNRRPMDLYYETREITDPARWTCRVWVKEALNYLHRARIIQCHLDVDTMEHYCNLVADGDMPARIFGNENVGFFNHPEDWVEQARKQNDPDRMDIEPASRGRGTPERYFGPKPMDTEPTPTRTLRSFEPAARGRGTTERYYGPKPMDTEPTPTRTQRHASPYYGPTPMDTEVTPYYGPRPMVTETTPHHGRGTHRRTHQLHRRSG</sequence>
<dbReference type="EMBL" id="JAAVMX010000009">
    <property type="protein sequence ID" value="KAF4504521.1"/>
    <property type="molecule type" value="Genomic_DNA"/>
</dbReference>
<protein>
    <submittedName>
        <fullName evidence="2">Uncharacterized protein</fullName>
    </submittedName>
</protein>
<evidence type="ECO:0000256" key="1">
    <source>
        <dbReference type="SAM" id="MobiDB-lite"/>
    </source>
</evidence>
<keyword evidence="3" id="KW-1185">Reference proteome</keyword>
<feature type="region of interest" description="Disordered" evidence="1">
    <location>
        <begin position="132"/>
        <end position="252"/>
    </location>
</feature>
<dbReference type="Proteomes" id="UP000557566">
    <property type="component" value="Unassembled WGS sequence"/>
</dbReference>
<organism evidence="2 3">
    <name type="scientific">Ophiocordyceps sinensis</name>
    <dbReference type="NCBI Taxonomy" id="72228"/>
    <lineage>
        <taxon>Eukaryota</taxon>
        <taxon>Fungi</taxon>
        <taxon>Dikarya</taxon>
        <taxon>Ascomycota</taxon>
        <taxon>Pezizomycotina</taxon>
        <taxon>Sordariomycetes</taxon>
        <taxon>Hypocreomycetidae</taxon>
        <taxon>Hypocreales</taxon>
        <taxon>Ophiocordycipitaceae</taxon>
        <taxon>Ophiocordyceps</taxon>
    </lineage>
</organism>
<reference evidence="2 3" key="1">
    <citation type="journal article" date="2020" name="Genome Biol. Evol.">
        <title>A new high-quality draft genome assembly of the Chinese cordyceps Ophiocordyceps sinensis.</title>
        <authorList>
            <person name="Shu R."/>
            <person name="Zhang J."/>
            <person name="Meng Q."/>
            <person name="Zhang H."/>
            <person name="Zhou G."/>
            <person name="Li M."/>
            <person name="Wu P."/>
            <person name="Zhao Y."/>
            <person name="Chen C."/>
            <person name="Qin Q."/>
        </authorList>
    </citation>
    <scope>NUCLEOTIDE SEQUENCE [LARGE SCALE GENOMIC DNA]</scope>
    <source>
        <strain evidence="2 3">IOZ07</strain>
    </source>
</reference>
<dbReference type="OrthoDB" id="3016366at2759"/>
<gene>
    <name evidence="2" type="ORF">G6O67_007966</name>
</gene>
<feature type="compositionally biased region" description="Basic and acidic residues" evidence="1">
    <location>
        <begin position="132"/>
        <end position="152"/>
    </location>
</feature>